<dbReference type="GO" id="GO:0051539">
    <property type="term" value="F:4 iron, 4 sulfur cluster binding"/>
    <property type="evidence" value="ECO:0007669"/>
    <property type="project" value="UniProtKB-KW"/>
</dbReference>
<evidence type="ECO:0000313" key="10">
    <source>
        <dbReference type="EMBL" id="SUT88131.1"/>
    </source>
</evidence>
<keyword evidence="10" id="KW-0670">Pyruvate</keyword>
<dbReference type="InterPro" id="IPR058240">
    <property type="entry name" value="rSAM_sf"/>
</dbReference>
<dbReference type="AlphaFoldDB" id="A0A380TNX3"/>
<dbReference type="EC" id="1.97.1.4" evidence="10"/>
<keyword evidence="7" id="KW-0408">Iron</keyword>
<dbReference type="InterPro" id="IPR013785">
    <property type="entry name" value="Aldolase_TIM"/>
</dbReference>
<dbReference type="PANTHER" id="PTHR30352:SF4">
    <property type="entry name" value="PYRUVATE FORMATE-LYASE 2-ACTIVATING ENZYME"/>
    <property type="match status" value="1"/>
</dbReference>
<dbReference type="InterPro" id="IPR001989">
    <property type="entry name" value="Radical_activat_CS"/>
</dbReference>
<dbReference type="PIRSF" id="PIRSF000371">
    <property type="entry name" value="PFL_act_enz"/>
    <property type="match status" value="1"/>
</dbReference>
<dbReference type="SFLD" id="SFLDG01066">
    <property type="entry name" value="organic_radical-activating_enz"/>
    <property type="match status" value="1"/>
</dbReference>
<dbReference type="SFLD" id="SFLDS00029">
    <property type="entry name" value="Radical_SAM"/>
    <property type="match status" value="1"/>
</dbReference>
<dbReference type="GO" id="GO:0043365">
    <property type="term" value="F:[formate-C-acetyltransferase]-activating enzyme activity"/>
    <property type="evidence" value="ECO:0007669"/>
    <property type="project" value="UniProtKB-EC"/>
</dbReference>
<evidence type="ECO:0000256" key="4">
    <source>
        <dbReference type="ARBA" id="ARBA00022691"/>
    </source>
</evidence>
<proteinExistence type="inferred from homology"/>
<organism evidence="10 11">
    <name type="scientific">[Actinobacillus] rossii</name>
    <dbReference type="NCBI Taxonomy" id="123820"/>
    <lineage>
        <taxon>Bacteria</taxon>
        <taxon>Pseudomonadati</taxon>
        <taxon>Pseudomonadota</taxon>
        <taxon>Gammaproteobacteria</taxon>
        <taxon>Pasteurellales</taxon>
        <taxon>Pasteurellaceae</taxon>
    </lineage>
</organism>
<keyword evidence="6 10" id="KW-0560">Oxidoreductase</keyword>
<keyword evidence="8" id="KW-0411">Iron-sulfur</keyword>
<keyword evidence="3" id="KW-0004">4Fe-4S</keyword>
<evidence type="ECO:0000256" key="5">
    <source>
        <dbReference type="ARBA" id="ARBA00022723"/>
    </source>
</evidence>
<dbReference type="Gene3D" id="3.20.20.70">
    <property type="entry name" value="Aldolase class I"/>
    <property type="match status" value="1"/>
</dbReference>
<keyword evidence="10" id="KW-0456">Lyase</keyword>
<dbReference type="PROSITE" id="PS01087">
    <property type="entry name" value="RADICAL_ACTIVATING"/>
    <property type="match status" value="1"/>
</dbReference>
<dbReference type="Pfam" id="PF13353">
    <property type="entry name" value="Fer4_12"/>
    <property type="match status" value="1"/>
</dbReference>
<evidence type="ECO:0000313" key="11">
    <source>
        <dbReference type="Proteomes" id="UP000254649"/>
    </source>
</evidence>
<dbReference type="SUPFAM" id="SSF54862">
    <property type="entry name" value="4Fe-4S ferredoxins"/>
    <property type="match status" value="1"/>
</dbReference>
<evidence type="ECO:0000256" key="3">
    <source>
        <dbReference type="ARBA" id="ARBA00022485"/>
    </source>
</evidence>
<evidence type="ECO:0000256" key="7">
    <source>
        <dbReference type="ARBA" id="ARBA00023004"/>
    </source>
</evidence>
<dbReference type="OrthoDB" id="9782387at2"/>
<dbReference type="SUPFAM" id="SSF102114">
    <property type="entry name" value="Radical SAM enzymes"/>
    <property type="match status" value="1"/>
</dbReference>
<comment type="cofactor">
    <cofactor evidence="1">
        <name>[4Fe-4S] cluster</name>
        <dbReference type="ChEBI" id="CHEBI:49883"/>
    </cofactor>
</comment>
<dbReference type="PANTHER" id="PTHR30352">
    <property type="entry name" value="PYRUVATE FORMATE-LYASE-ACTIVATING ENZYME"/>
    <property type="match status" value="1"/>
</dbReference>
<feature type="domain" description="Radical SAM core" evidence="9">
    <location>
        <begin position="40"/>
        <end position="295"/>
    </location>
</feature>
<dbReference type="EMBL" id="UFRQ01000003">
    <property type="protein sequence ID" value="SUT88131.1"/>
    <property type="molecule type" value="Genomic_DNA"/>
</dbReference>
<accession>A0A380TNX3</accession>
<dbReference type="NCBIfam" id="NF007483">
    <property type="entry name" value="PRK10076.1"/>
    <property type="match status" value="1"/>
</dbReference>
<sequence>MTLFAEHRINCKSDTTSLAPSPEPKANIGRIFNIQRYSLNDGNGIRTVIFFKGCPHVCPWCANPESMSRQPQLVRRLSKCIHNEVCSQAPDECPSGALEWIGYDISLDALIDKILKDEIFYRTSGGGITLSGGEVLLQAKFANQLLKELKYLGIHTAIETAGDCNFDDFYSVAQYCDEVLFDFKIMDETKAKTILHIHLNRVLSNFQKLYTTGINLIPRLPLIPTYTLSQANVEKVLDFLQPFSNIKEIHILPFHQFGVSKYELLDRPYGLKNLRVPNESEIEAIKQLIEKRGYKVVNGG</sequence>
<evidence type="ECO:0000256" key="6">
    <source>
        <dbReference type="ARBA" id="ARBA00023002"/>
    </source>
</evidence>
<dbReference type="GO" id="GO:0016829">
    <property type="term" value="F:lyase activity"/>
    <property type="evidence" value="ECO:0007669"/>
    <property type="project" value="UniProtKB-KW"/>
</dbReference>
<dbReference type="SFLD" id="SFLDG01118">
    <property type="entry name" value="activating_enzymes__group_2"/>
    <property type="match status" value="1"/>
</dbReference>
<dbReference type="NCBIfam" id="TIGR02494">
    <property type="entry name" value="PFLE_PFLC"/>
    <property type="match status" value="1"/>
</dbReference>
<dbReference type="GO" id="GO:0046872">
    <property type="term" value="F:metal ion binding"/>
    <property type="evidence" value="ECO:0007669"/>
    <property type="project" value="UniProtKB-KW"/>
</dbReference>
<dbReference type="EC" id="1.97.1.-" evidence="10"/>
<keyword evidence="4" id="KW-0949">S-adenosyl-L-methionine</keyword>
<evidence type="ECO:0000256" key="8">
    <source>
        <dbReference type="ARBA" id="ARBA00023014"/>
    </source>
</evidence>
<evidence type="ECO:0000259" key="9">
    <source>
        <dbReference type="PROSITE" id="PS51918"/>
    </source>
</evidence>
<dbReference type="InterPro" id="IPR012839">
    <property type="entry name" value="Organic_radical_activase"/>
</dbReference>
<gene>
    <name evidence="10" type="primary">hpdA</name>
    <name evidence="10" type="ORF">NCTC10801_00362</name>
</gene>
<reference evidence="10 11" key="1">
    <citation type="submission" date="2018-06" db="EMBL/GenBank/DDBJ databases">
        <authorList>
            <consortium name="Pathogen Informatics"/>
            <person name="Doyle S."/>
        </authorList>
    </citation>
    <scope>NUCLEOTIDE SEQUENCE [LARGE SCALE GENOMIC DNA]</scope>
    <source>
        <strain evidence="10 11">NCTC10801</strain>
    </source>
</reference>
<keyword evidence="11" id="KW-1185">Reference proteome</keyword>
<comment type="similarity">
    <text evidence="2">Belongs to the organic radical-activating enzymes family.</text>
</comment>
<evidence type="ECO:0000256" key="2">
    <source>
        <dbReference type="ARBA" id="ARBA00009777"/>
    </source>
</evidence>
<evidence type="ECO:0000256" key="1">
    <source>
        <dbReference type="ARBA" id="ARBA00001966"/>
    </source>
</evidence>
<name>A0A380TNX3_9PAST</name>
<dbReference type="InterPro" id="IPR007197">
    <property type="entry name" value="rSAM"/>
</dbReference>
<protein>
    <submittedName>
        <fullName evidence="10">Pyruvate formate-lyase activating enzyme</fullName>
        <ecNumber evidence="10">1.97.1.-</ecNumber>
        <ecNumber evidence="10">1.97.1.4</ecNumber>
    </submittedName>
</protein>
<dbReference type="Proteomes" id="UP000254649">
    <property type="component" value="Unassembled WGS sequence"/>
</dbReference>
<dbReference type="InterPro" id="IPR034457">
    <property type="entry name" value="Organic_radical-activating"/>
</dbReference>
<keyword evidence="5" id="KW-0479">Metal-binding</keyword>
<dbReference type="PROSITE" id="PS51918">
    <property type="entry name" value="RADICAL_SAM"/>
    <property type="match status" value="1"/>
</dbReference>
<dbReference type="InterPro" id="IPR040074">
    <property type="entry name" value="BssD/PflA/YjjW"/>
</dbReference>